<proteinExistence type="predicted"/>
<name>A0A0N7MBD8_9RHOB</name>
<feature type="transmembrane region" description="Helical" evidence="6">
    <location>
        <begin position="84"/>
        <end position="101"/>
    </location>
</feature>
<keyword evidence="8" id="KW-1185">Reference proteome</keyword>
<feature type="transmembrane region" description="Helical" evidence="6">
    <location>
        <begin position="238"/>
        <end position="259"/>
    </location>
</feature>
<feature type="transmembrane region" description="Helical" evidence="6">
    <location>
        <begin position="12"/>
        <end position="34"/>
    </location>
</feature>
<feature type="transmembrane region" description="Helical" evidence="6">
    <location>
        <begin position="305"/>
        <end position="326"/>
    </location>
</feature>
<dbReference type="AlphaFoldDB" id="A0A0N7MBD8"/>
<protein>
    <submittedName>
        <fullName evidence="7">Cytochrome c oxidase caa3 assembly factor (Caa3_CtaG)</fullName>
    </submittedName>
</protein>
<dbReference type="Proteomes" id="UP000051184">
    <property type="component" value="Unassembled WGS sequence"/>
</dbReference>
<sequence>MGGVVDMDHFGALLATLVSLSVLVVLTIRGYPIYSRSVRPKSHVRLGLFLAGLGIAGGAFFGPLPDLGHQYFFVHQAEHLVARLLGPMLIALSQPGGWLAAGLSRRWRSQINRVLCSQVVRAVRSPVPATFLLIASLYIWQLPGAYSSAQARETLEFVAHFGMVAAGISYFSAVFGPGSVVGGWPYGARLITAFVVIVSNILLGALITLKEVSLYSGAPMSFSAGTRFGLSDETTGGYIIWVPSSMLMIVTVLLIMNGWNKFEEVRWQRRHERRDSNSAVLEFPETAYELKLKTAGPNRRMGRTLAIGSLSMFAIVLATAITVLQLY</sequence>
<dbReference type="EMBL" id="CYUE01000007">
    <property type="protein sequence ID" value="CUK25128.1"/>
    <property type="molecule type" value="Genomic_DNA"/>
</dbReference>
<dbReference type="GO" id="GO:0005886">
    <property type="term" value="C:plasma membrane"/>
    <property type="evidence" value="ECO:0007669"/>
    <property type="project" value="UniProtKB-SubCell"/>
</dbReference>
<feature type="transmembrane region" description="Helical" evidence="6">
    <location>
        <begin position="46"/>
        <end position="64"/>
    </location>
</feature>
<evidence type="ECO:0000256" key="4">
    <source>
        <dbReference type="ARBA" id="ARBA00022989"/>
    </source>
</evidence>
<dbReference type="STRING" id="1715691.TA5113_03326"/>
<gene>
    <name evidence="7" type="ORF">TA5114_00918</name>
</gene>
<evidence type="ECO:0000256" key="6">
    <source>
        <dbReference type="SAM" id="Phobius"/>
    </source>
</evidence>
<evidence type="ECO:0000313" key="8">
    <source>
        <dbReference type="Proteomes" id="UP000051184"/>
    </source>
</evidence>
<keyword evidence="2" id="KW-1003">Cell membrane</keyword>
<comment type="subcellular location">
    <subcellularLocation>
        <location evidence="1">Cell membrane</location>
        <topology evidence="1">Multi-pass membrane protein</topology>
    </subcellularLocation>
</comment>
<evidence type="ECO:0000256" key="2">
    <source>
        <dbReference type="ARBA" id="ARBA00022475"/>
    </source>
</evidence>
<dbReference type="Pfam" id="PF09678">
    <property type="entry name" value="Caa3_CtaG"/>
    <property type="match status" value="1"/>
</dbReference>
<evidence type="ECO:0000313" key="7">
    <source>
        <dbReference type="EMBL" id="CUK25128.1"/>
    </source>
</evidence>
<reference evidence="8" key="1">
    <citation type="submission" date="2015-09" db="EMBL/GenBank/DDBJ databases">
        <authorList>
            <person name="Rodrigo-Torres Lidia"/>
            <person name="Arahal R.David."/>
        </authorList>
    </citation>
    <scope>NUCLEOTIDE SEQUENCE [LARGE SCALE GENOMIC DNA]</scope>
    <source>
        <strain evidence="8">CECT 5114</strain>
    </source>
</reference>
<keyword evidence="4 6" id="KW-1133">Transmembrane helix</keyword>
<accession>A0A0N7MBD8</accession>
<feature type="transmembrane region" description="Helical" evidence="6">
    <location>
        <begin position="122"/>
        <end position="140"/>
    </location>
</feature>
<dbReference type="InterPro" id="IPR019108">
    <property type="entry name" value="Caa3_assmbl_CtaG-rel"/>
</dbReference>
<keyword evidence="5 6" id="KW-0472">Membrane</keyword>
<evidence type="ECO:0000256" key="1">
    <source>
        <dbReference type="ARBA" id="ARBA00004651"/>
    </source>
</evidence>
<evidence type="ECO:0000256" key="3">
    <source>
        <dbReference type="ARBA" id="ARBA00022692"/>
    </source>
</evidence>
<feature type="transmembrane region" description="Helical" evidence="6">
    <location>
        <begin position="190"/>
        <end position="209"/>
    </location>
</feature>
<feature type="transmembrane region" description="Helical" evidence="6">
    <location>
        <begin position="160"/>
        <end position="178"/>
    </location>
</feature>
<organism evidence="7 8">
    <name type="scientific">Cognatishimia activa</name>
    <dbReference type="NCBI Taxonomy" id="1715691"/>
    <lineage>
        <taxon>Bacteria</taxon>
        <taxon>Pseudomonadati</taxon>
        <taxon>Pseudomonadota</taxon>
        <taxon>Alphaproteobacteria</taxon>
        <taxon>Rhodobacterales</taxon>
        <taxon>Paracoccaceae</taxon>
        <taxon>Cognatishimia</taxon>
    </lineage>
</organism>
<keyword evidence="3 6" id="KW-0812">Transmembrane</keyword>
<evidence type="ECO:0000256" key="5">
    <source>
        <dbReference type="ARBA" id="ARBA00023136"/>
    </source>
</evidence>